<sequence>MQPTPEEDAVNSAESPAATPADPDRVLRKRHGNGPLFFILGTVFAVACSIGWGFSVMNYSGLSGSVYHQVVSYNTDSAEEVSITFEVNSKDGAECLITALDDRHVEVGQERLSVEAGNRMSTTSVDTIRQASTVEIASCREQGSQD</sequence>
<evidence type="ECO:0008006" key="5">
    <source>
        <dbReference type="Google" id="ProtNLM"/>
    </source>
</evidence>
<accession>A0A918XFP7</accession>
<dbReference type="AlphaFoldDB" id="A0A918XFP7"/>
<keyword evidence="4" id="KW-1185">Reference proteome</keyword>
<keyword evidence="2" id="KW-0812">Transmembrane</keyword>
<proteinExistence type="predicted"/>
<dbReference type="InterPro" id="IPR025443">
    <property type="entry name" value="DUF4307"/>
</dbReference>
<evidence type="ECO:0000256" key="1">
    <source>
        <dbReference type="SAM" id="MobiDB-lite"/>
    </source>
</evidence>
<reference evidence="3 4" key="1">
    <citation type="journal article" date="2014" name="Int. J. Syst. Evol. Microbiol.">
        <title>Complete genome sequence of Corynebacterium casei LMG S-19264T (=DSM 44701T), isolated from a smear-ripened cheese.</title>
        <authorList>
            <consortium name="US DOE Joint Genome Institute (JGI-PGF)"/>
            <person name="Walter F."/>
            <person name="Albersmeier A."/>
            <person name="Kalinowski J."/>
            <person name="Ruckert C."/>
        </authorList>
    </citation>
    <scope>NUCLEOTIDE SEQUENCE [LARGE SCALE GENOMIC DNA]</scope>
    <source>
        <strain evidence="3 4">KCTC 19473</strain>
    </source>
</reference>
<feature type="transmembrane region" description="Helical" evidence="2">
    <location>
        <begin position="35"/>
        <end position="54"/>
    </location>
</feature>
<evidence type="ECO:0000256" key="2">
    <source>
        <dbReference type="SAM" id="Phobius"/>
    </source>
</evidence>
<dbReference type="EMBL" id="BMXL01000018">
    <property type="protein sequence ID" value="GHD30369.1"/>
    <property type="molecule type" value="Genomic_DNA"/>
</dbReference>
<name>A0A918XFP7_9ACTN</name>
<dbReference type="Pfam" id="PF14155">
    <property type="entry name" value="DUF4307"/>
    <property type="match status" value="1"/>
</dbReference>
<keyword evidence="2" id="KW-1133">Transmembrane helix</keyword>
<feature type="region of interest" description="Disordered" evidence="1">
    <location>
        <begin position="1"/>
        <end position="26"/>
    </location>
</feature>
<keyword evidence="2" id="KW-0472">Membrane</keyword>
<organism evidence="3 4">
    <name type="scientific">Nocardiopsis kunsanensis</name>
    <dbReference type="NCBI Taxonomy" id="141693"/>
    <lineage>
        <taxon>Bacteria</taxon>
        <taxon>Bacillati</taxon>
        <taxon>Actinomycetota</taxon>
        <taxon>Actinomycetes</taxon>
        <taxon>Streptosporangiales</taxon>
        <taxon>Nocardiopsidaceae</taxon>
        <taxon>Nocardiopsis</taxon>
    </lineage>
</organism>
<evidence type="ECO:0000313" key="4">
    <source>
        <dbReference type="Proteomes" id="UP000654947"/>
    </source>
</evidence>
<evidence type="ECO:0000313" key="3">
    <source>
        <dbReference type="EMBL" id="GHD30369.1"/>
    </source>
</evidence>
<gene>
    <name evidence="3" type="ORF">GCM10007147_32090</name>
</gene>
<protein>
    <recommendedName>
        <fullName evidence="5">DUF4307 domain-containing protein</fullName>
    </recommendedName>
</protein>
<dbReference type="Proteomes" id="UP000654947">
    <property type="component" value="Unassembled WGS sequence"/>
</dbReference>
<dbReference type="RefSeq" id="WP_017576697.1">
    <property type="nucleotide sequence ID" value="NZ_BMXL01000018.1"/>
</dbReference>
<comment type="caution">
    <text evidence="3">The sequence shown here is derived from an EMBL/GenBank/DDBJ whole genome shotgun (WGS) entry which is preliminary data.</text>
</comment>